<organism evidence="2 3">
    <name type="scientific">Cryptosporangium minutisporangium</name>
    <dbReference type="NCBI Taxonomy" id="113569"/>
    <lineage>
        <taxon>Bacteria</taxon>
        <taxon>Bacillati</taxon>
        <taxon>Actinomycetota</taxon>
        <taxon>Actinomycetes</taxon>
        <taxon>Cryptosporangiales</taxon>
        <taxon>Cryptosporangiaceae</taxon>
        <taxon>Cryptosporangium</taxon>
    </lineage>
</organism>
<evidence type="ECO:0000256" key="1">
    <source>
        <dbReference type="SAM" id="Phobius"/>
    </source>
</evidence>
<evidence type="ECO:0000313" key="3">
    <source>
        <dbReference type="Proteomes" id="UP001501676"/>
    </source>
</evidence>
<keyword evidence="1" id="KW-1133">Transmembrane helix</keyword>
<comment type="caution">
    <text evidence="2">The sequence shown here is derived from an EMBL/GenBank/DDBJ whole genome shotgun (WGS) entry which is preliminary data.</text>
</comment>
<dbReference type="EMBL" id="BAAAYN010000043">
    <property type="protein sequence ID" value="GAA3393577.1"/>
    <property type="molecule type" value="Genomic_DNA"/>
</dbReference>
<protein>
    <submittedName>
        <fullName evidence="2">Uncharacterized protein</fullName>
    </submittedName>
</protein>
<accession>A0ABP6T5E0</accession>
<keyword evidence="1" id="KW-0472">Membrane</keyword>
<sequence>MLHGASLSEGATLGMGAPYAGDVRYGLPRHPWLNLGRIPMGDRTTSVAPRTAPVLYSARTVHGLRQLLGDLLAVGLVWWAVRLQGWVDEQISKLAAPGQTLQEAGNGFSGGLSSAGDKVGRLPGVGDDLREPFDRAAGAGDQVAEAGRTLHDTVERTATVMGLLAAAIPLLIVLWWALRRWRWVREATAARRLVRGGADASFFALRALAHQPLSEVTRIARRLEVDPGEAWRNGHPEAVQALARLELTRLGLR</sequence>
<dbReference type="Proteomes" id="UP001501676">
    <property type="component" value="Unassembled WGS sequence"/>
</dbReference>
<reference evidence="3" key="1">
    <citation type="journal article" date="2019" name="Int. J. Syst. Evol. Microbiol.">
        <title>The Global Catalogue of Microorganisms (GCM) 10K type strain sequencing project: providing services to taxonomists for standard genome sequencing and annotation.</title>
        <authorList>
            <consortium name="The Broad Institute Genomics Platform"/>
            <consortium name="The Broad Institute Genome Sequencing Center for Infectious Disease"/>
            <person name="Wu L."/>
            <person name="Ma J."/>
        </authorList>
    </citation>
    <scope>NUCLEOTIDE SEQUENCE [LARGE SCALE GENOMIC DNA]</scope>
    <source>
        <strain evidence="3">JCM 9458</strain>
    </source>
</reference>
<keyword evidence="3" id="KW-1185">Reference proteome</keyword>
<keyword evidence="1" id="KW-0812">Transmembrane</keyword>
<feature type="transmembrane region" description="Helical" evidence="1">
    <location>
        <begin position="158"/>
        <end position="178"/>
    </location>
</feature>
<evidence type="ECO:0000313" key="2">
    <source>
        <dbReference type="EMBL" id="GAA3393577.1"/>
    </source>
</evidence>
<name>A0ABP6T5E0_9ACTN</name>
<proteinExistence type="predicted"/>
<gene>
    <name evidence="2" type="ORF">GCM10020369_59640</name>
</gene>